<keyword evidence="1 3" id="KW-0479">Metal-binding</keyword>
<dbReference type="Proteomes" id="UP000232688">
    <property type="component" value="Unassembled WGS sequence"/>
</dbReference>
<evidence type="ECO:0000256" key="1">
    <source>
        <dbReference type="ARBA" id="ARBA00022723"/>
    </source>
</evidence>
<organism evidence="4 8">
    <name type="scientific">Rhizophagus irregularis</name>
    <dbReference type="NCBI Taxonomy" id="588596"/>
    <lineage>
        <taxon>Eukaryota</taxon>
        <taxon>Fungi</taxon>
        <taxon>Fungi incertae sedis</taxon>
        <taxon>Mucoromycota</taxon>
        <taxon>Glomeromycotina</taxon>
        <taxon>Glomeromycetes</taxon>
        <taxon>Glomerales</taxon>
        <taxon>Glomeraceae</taxon>
        <taxon>Rhizophagus</taxon>
    </lineage>
</organism>
<keyword evidence="3" id="KW-0349">Heme</keyword>
<evidence type="ECO:0000256" key="2">
    <source>
        <dbReference type="ARBA" id="ARBA00023004"/>
    </source>
</evidence>
<dbReference type="Pfam" id="PF00067">
    <property type="entry name" value="p450"/>
    <property type="match status" value="1"/>
</dbReference>
<evidence type="ECO:0000313" key="8">
    <source>
        <dbReference type="Proteomes" id="UP000232722"/>
    </source>
</evidence>
<comment type="caution">
    <text evidence="4">The sequence shown here is derived from an EMBL/GenBank/DDBJ whole genome shotgun (WGS) entry which is preliminary data.</text>
</comment>
<keyword evidence="3" id="KW-0560">Oxidoreductase</keyword>
<reference evidence="5 7" key="4">
    <citation type="submission" date="2017-10" db="EMBL/GenBank/DDBJ databases">
        <title>Genome analyses suggest a sexual origin of heterokaryosis in a supposedly ancient asexual fungus.</title>
        <authorList>
            <person name="Corradi N."/>
            <person name="Sedzielewska K."/>
            <person name="Noel J."/>
            <person name="Charron P."/>
            <person name="Farinelli L."/>
            <person name="Marton T."/>
            <person name="Kruger M."/>
            <person name="Pelin A."/>
            <person name="Brachmann A."/>
            <person name="Corradi N."/>
        </authorList>
    </citation>
    <scope>NUCLEOTIDE SEQUENCE [LARGE SCALE GENOMIC DNA]</scope>
    <source>
        <strain evidence="5 7">A1</strain>
    </source>
</reference>
<dbReference type="PROSITE" id="PS00086">
    <property type="entry name" value="CYTOCHROME_P450"/>
    <property type="match status" value="1"/>
</dbReference>
<dbReference type="Proteomes" id="UP000232722">
    <property type="component" value="Unassembled WGS sequence"/>
</dbReference>
<evidence type="ECO:0008006" key="10">
    <source>
        <dbReference type="Google" id="ProtNLM"/>
    </source>
</evidence>
<dbReference type="GO" id="GO:0004497">
    <property type="term" value="F:monooxygenase activity"/>
    <property type="evidence" value="ECO:0007669"/>
    <property type="project" value="UniProtKB-KW"/>
</dbReference>
<reference evidence="4 8" key="2">
    <citation type="submission" date="2017-09" db="EMBL/GenBank/DDBJ databases">
        <title>Extensive intraspecific genome diversity in a model arbuscular mycorrhizal fungus.</title>
        <authorList>
            <person name="Chen E.C."/>
            <person name="Morin E."/>
            <person name="Beaudet D."/>
            <person name="Noel J."/>
            <person name="Ndikumana S."/>
            <person name="Charron P."/>
            <person name="St-Onge C."/>
            <person name="Giorgi J."/>
            <person name="Grigoriev I.V."/>
            <person name="Roux C."/>
            <person name="Martin F.M."/>
            <person name="Corradi N."/>
        </authorList>
    </citation>
    <scope>NUCLEOTIDE SEQUENCE [LARGE SCALE GENOMIC DNA]</scope>
    <source>
        <strain evidence="4 8">A5</strain>
    </source>
</reference>
<keyword evidence="2 3" id="KW-0408">Iron</keyword>
<evidence type="ECO:0000313" key="7">
    <source>
        <dbReference type="Proteomes" id="UP000232688"/>
    </source>
</evidence>
<dbReference type="Proteomes" id="UP000233469">
    <property type="component" value="Unassembled WGS sequence"/>
</dbReference>
<reference evidence="7 9" key="3">
    <citation type="submission" date="2017-10" db="EMBL/GenBank/DDBJ databases">
        <title>Extensive intraspecific genome diversity in a model arbuscular mycorrhizal fungus.</title>
        <authorList>
            <person name="Chen E.C.H."/>
            <person name="Morin E."/>
            <person name="Baudet D."/>
            <person name="Noel J."/>
            <person name="Ndikumana S."/>
            <person name="Charron P."/>
            <person name="St-Onge C."/>
            <person name="Giorgi J."/>
            <person name="Grigoriev I.V."/>
            <person name="Roux C."/>
            <person name="Martin F.M."/>
            <person name="Corradi N."/>
        </authorList>
    </citation>
    <scope>NUCLEOTIDE SEQUENCE [LARGE SCALE GENOMIC DNA]</scope>
    <source>
        <strain evidence="5 7">A1</strain>
        <strain evidence="6 9">C2</strain>
    </source>
</reference>
<dbReference type="GO" id="GO:0020037">
    <property type="term" value="F:heme binding"/>
    <property type="evidence" value="ECO:0007669"/>
    <property type="project" value="InterPro"/>
</dbReference>
<dbReference type="AlphaFoldDB" id="A0A2I1EAP3"/>
<dbReference type="InterPro" id="IPR001128">
    <property type="entry name" value="Cyt_P450"/>
</dbReference>
<name>A0A2I1EAP3_9GLOM</name>
<sequence length="79" mass="9211">MLYGAMMKENDKYLLEKQHVKDSFTIWGSGIRICPGRKLATLESKCLISLIFRKYDIEIADHSNVDQSLQRIVKIKPRK</sequence>
<dbReference type="GO" id="GO:0016705">
    <property type="term" value="F:oxidoreductase activity, acting on paired donors, with incorporation or reduction of molecular oxygen"/>
    <property type="evidence" value="ECO:0007669"/>
    <property type="project" value="InterPro"/>
</dbReference>
<dbReference type="InterPro" id="IPR036396">
    <property type="entry name" value="Cyt_P450_sf"/>
</dbReference>
<reference evidence="8 9" key="1">
    <citation type="submission" date="2016-04" db="EMBL/GenBank/DDBJ databases">
        <title>Genome analyses suggest a sexual origin of heterokaryosis in a supposedly ancient asexual fungus.</title>
        <authorList>
            <person name="Ropars J."/>
            <person name="Sedzielewska K."/>
            <person name="Noel J."/>
            <person name="Charron P."/>
            <person name="Farinelli L."/>
            <person name="Marton T."/>
            <person name="Kruger M."/>
            <person name="Pelin A."/>
            <person name="Brachmann A."/>
            <person name="Corradi N."/>
        </authorList>
    </citation>
    <scope>NUCLEOTIDE SEQUENCE [LARGE SCALE GENOMIC DNA]</scope>
    <source>
        <strain evidence="4 8">A5</strain>
        <strain evidence="6 9">C2</strain>
    </source>
</reference>
<protein>
    <recommendedName>
        <fullName evidence="10">Cytochrome P450</fullName>
    </recommendedName>
</protein>
<gene>
    <name evidence="5" type="ORF">RhiirA1_412446</name>
    <name evidence="4" type="ORF">RhiirA5_345364</name>
    <name evidence="6" type="ORF">RhiirC2_730799</name>
</gene>
<dbReference type="Gene3D" id="1.10.630.10">
    <property type="entry name" value="Cytochrome P450"/>
    <property type="match status" value="1"/>
</dbReference>
<comment type="similarity">
    <text evidence="3">Belongs to the cytochrome P450 family.</text>
</comment>
<evidence type="ECO:0000313" key="6">
    <source>
        <dbReference type="EMBL" id="PKK78001.1"/>
    </source>
</evidence>
<proteinExistence type="inferred from homology"/>
<dbReference type="OrthoDB" id="1470350at2759"/>
<dbReference type="VEuPathDB" id="FungiDB:RhiirA1_412446"/>
<dbReference type="EMBL" id="LLXL01000101">
    <property type="protein sequence ID" value="PKK78001.1"/>
    <property type="molecule type" value="Genomic_DNA"/>
</dbReference>
<dbReference type="InterPro" id="IPR017972">
    <property type="entry name" value="Cyt_P450_CS"/>
</dbReference>
<evidence type="ECO:0000313" key="5">
    <source>
        <dbReference type="EMBL" id="PKC71916.1"/>
    </source>
</evidence>
<evidence type="ECO:0000256" key="3">
    <source>
        <dbReference type="RuleBase" id="RU000461"/>
    </source>
</evidence>
<evidence type="ECO:0000313" key="9">
    <source>
        <dbReference type="Proteomes" id="UP000233469"/>
    </source>
</evidence>
<dbReference type="EMBL" id="LLXH01000145">
    <property type="protein sequence ID" value="PKC71916.1"/>
    <property type="molecule type" value="Genomic_DNA"/>
</dbReference>
<keyword evidence="3" id="KW-0503">Monooxygenase</keyword>
<accession>A0A2I1EAP3</accession>
<dbReference type="GO" id="GO:0005506">
    <property type="term" value="F:iron ion binding"/>
    <property type="evidence" value="ECO:0007669"/>
    <property type="project" value="InterPro"/>
</dbReference>
<dbReference type="EMBL" id="LLXJ01000001">
    <property type="protein sequence ID" value="PKC18012.1"/>
    <property type="molecule type" value="Genomic_DNA"/>
</dbReference>
<evidence type="ECO:0000313" key="4">
    <source>
        <dbReference type="EMBL" id="PKC18012.1"/>
    </source>
</evidence>
<dbReference type="SUPFAM" id="SSF48264">
    <property type="entry name" value="Cytochrome P450"/>
    <property type="match status" value="1"/>
</dbReference>